<dbReference type="SUPFAM" id="SSF51717">
    <property type="entry name" value="Dihydropteroate synthetase-like"/>
    <property type="match status" value="1"/>
</dbReference>
<keyword evidence="1 7" id="KW-0004">4Fe-4S</keyword>
<dbReference type="Gene3D" id="3.30.413.10">
    <property type="entry name" value="Sulfite Reductase Hemoprotein, domain 1"/>
    <property type="match status" value="1"/>
</dbReference>
<evidence type="ECO:0000313" key="11">
    <source>
        <dbReference type="Proteomes" id="UP000001296"/>
    </source>
</evidence>
<comment type="similarity">
    <text evidence="7">Belongs to the IspG family.</text>
</comment>
<accession>E0RT06</accession>
<dbReference type="GO" id="GO:0046429">
    <property type="term" value="F:4-hydroxy-3-methylbut-2-en-1-yl diphosphate synthase activity (ferredoxin)"/>
    <property type="evidence" value="ECO:0007669"/>
    <property type="project" value="UniProtKB-UniRule"/>
</dbReference>
<dbReference type="SUPFAM" id="SSF56014">
    <property type="entry name" value="Nitrite and sulphite reductase 4Fe-4S domain-like"/>
    <property type="match status" value="1"/>
</dbReference>
<keyword evidence="4 7" id="KW-0408">Iron</keyword>
<dbReference type="EMBL" id="CP001698">
    <property type="protein sequence ID" value="ADN02143.1"/>
    <property type="molecule type" value="Genomic_DNA"/>
</dbReference>
<keyword evidence="5 7" id="KW-0411">Iron-sulfur</keyword>
<dbReference type="Proteomes" id="UP000001296">
    <property type="component" value="Chromosome"/>
</dbReference>
<evidence type="ECO:0000256" key="2">
    <source>
        <dbReference type="ARBA" id="ARBA00022723"/>
    </source>
</evidence>
<protein>
    <recommendedName>
        <fullName evidence="7">4-hydroxy-3-methylbut-2-en-1-yl diphosphate synthase (flavodoxin)</fullName>
        <ecNumber evidence="7">1.17.7.3</ecNumber>
    </recommendedName>
    <alternativeName>
        <fullName evidence="7">1-hydroxy-2-methyl-2-(E)-butenyl 4-diphosphate synthase</fullName>
    </alternativeName>
</protein>
<evidence type="ECO:0000313" key="10">
    <source>
        <dbReference type="EMBL" id="ADN02143.1"/>
    </source>
</evidence>
<dbReference type="HAMAP" id="MF_00159">
    <property type="entry name" value="IspG"/>
    <property type="match status" value="1"/>
</dbReference>
<dbReference type="Pfam" id="PF26540">
    <property type="entry name" value="GcpE_C"/>
    <property type="match status" value="1"/>
</dbReference>
<dbReference type="AlphaFoldDB" id="E0RT06"/>
<comment type="function">
    <text evidence="7">Converts 2C-methyl-D-erythritol 2,4-cyclodiphosphate (ME-2,4cPP) into 1-hydroxy-2-methyl-2-(E)-butenyl 4-diphosphate.</text>
</comment>
<dbReference type="GO" id="GO:0016114">
    <property type="term" value="P:terpenoid biosynthetic process"/>
    <property type="evidence" value="ECO:0007669"/>
    <property type="project" value="InterPro"/>
</dbReference>
<reference evidence="10 11" key="2">
    <citation type="journal article" date="2010" name="J. Bacteriol.">
        <title>Genome sequence of the polysaccharide-degrading, thermophilic anaerobe Spirochaeta thermophila DSM 6192.</title>
        <authorList>
            <person name="Angelov A."/>
            <person name="Liebl S."/>
            <person name="Ballschmiter M."/>
            <person name="Bomeke M."/>
            <person name="Lehmann R."/>
            <person name="Liesegang H."/>
            <person name="Daniel R."/>
            <person name="Liebl W."/>
        </authorList>
    </citation>
    <scope>NUCLEOTIDE SEQUENCE [LARGE SCALE GENOMIC DNA]</scope>
    <source>
        <strain evidence="11">ATCC 49972 / DSM 6192 / RI 19.B1</strain>
    </source>
</reference>
<organism evidence="10 11">
    <name type="scientific">Winmispira thermophila (strain ATCC 49972 / DSM 6192 / RI 19.B1)</name>
    <name type="common">Spirochaeta thermophila</name>
    <dbReference type="NCBI Taxonomy" id="665571"/>
    <lineage>
        <taxon>Bacteria</taxon>
        <taxon>Pseudomonadati</taxon>
        <taxon>Spirochaetota</taxon>
        <taxon>Spirochaetia</taxon>
        <taxon>Winmispirales</taxon>
        <taxon>Winmispiraceae</taxon>
        <taxon>Winmispira</taxon>
    </lineage>
</organism>
<dbReference type="Gene3D" id="3.20.20.20">
    <property type="entry name" value="Dihydropteroate synthase-like"/>
    <property type="match status" value="1"/>
</dbReference>
<gene>
    <name evidence="7" type="primary">ispG</name>
    <name evidence="10" type="ordered locus">STHERM_c12020</name>
</gene>
<feature type="binding site" evidence="7">
    <location>
        <position position="322"/>
    </location>
    <ligand>
        <name>[4Fe-4S] cluster</name>
        <dbReference type="ChEBI" id="CHEBI:49883"/>
    </ligand>
</feature>
<comment type="cofactor">
    <cofactor evidence="7">
        <name>[4Fe-4S] cluster</name>
        <dbReference type="ChEBI" id="CHEBI:49883"/>
    </cofactor>
    <text evidence="7">Binds 1 [4Fe-4S] cluster.</text>
</comment>
<dbReference type="InterPro" id="IPR058578">
    <property type="entry name" value="IspG_TIM"/>
</dbReference>
<dbReference type="EC" id="1.17.7.3" evidence="7"/>
<dbReference type="PIRSF" id="PIRSF004640">
    <property type="entry name" value="IspG"/>
    <property type="match status" value="1"/>
</dbReference>
<comment type="pathway">
    <text evidence="7">Isoprenoid biosynthesis; isopentenyl diphosphate biosynthesis via DXP pathway; isopentenyl diphosphate from 1-deoxy-D-xylulose 5-phosphate: step 5/6.</text>
</comment>
<dbReference type="NCBIfam" id="TIGR00612">
    <property type="entry name" value="ispG_gcpE"/>
    <property type="match status" value="1"/>
</dbReference>
<keyword evidence="2 7" id="KW-0479">Metal-binding</keyword>
<evidence type="ECO:0000256" key="6">
    <source>
        <dbReference type="ARBA" id="ARBA00023229"/>
    </source>
</evidence>
<feature type="binding site" evidence="7">
    <location>
        <position position="283"/>
    </location>
    <ligand>
        <name>[4Fe-4S] cluster</name>
        <dbReference type="ChEBI" id="CHEBI:49883"/>
    </ligand>
</feature>
<evidence type="ECO:0000256" key="3">
    <source>
        <dbReference type="ARBA" id="ARBA00023002"/>
    </source>
</evidence>
<keyword evidence="3 7" id="KW-0560">Oxidoreductase</keyword>
<dbReference type="Pfam" id="PF04551">
    <property type="entry name" value="GcpE"/>
    <property type="match status" value="1"/>
</dbReference>
<feature type="binding site" evidence="7">
    <location>
        <position position="315"/>
    </location>
    <ligand>
        <name>[4Fe-4S] cluster</name>
        <dbReference type="ChEBI" id="CHEBI:49883"/>
    </ligand>
</feature>
<dbReference type="HOGENOM" id="CLU_042258_0_0_12"/>
<dbReference type="InterPro" id="IPR004588">
    <property type="entry name" value="IspG_bac-typ"/>
</dbReference>
<dbReference type="eggNOG" id="COG0821">
    <property type="taxonomic scope" value="Bacteria"/>
</dbReference>
<dbReference type="GO" id="GO:0005506">
    <property type="term" value="F:iron ion binding"/>
    <property type="evidence" value="ECO:0007669"/>
    <property type="project" value="InterPro"/>
</dbReference>
<feature type="domain" description="IspG TIM-barrel" evidence="8">
    <location>
        <begin position="22"/>
        <end position="261"/>
    </location>
</feature>
<dbReference type="GO" id="GO:0051539">
    <property type="term" value="F:4 iron, 4 sulfur cluster binding"/>
    <property type="evidence" value="ECO:0007669"/>
    <property type="project" value="UniProtKB-UniRule"/>
</dbReference>
<dbReference type="RefSeq" id="WP_013313984.1">
    <property type="nucleotide sequence ID" value="NC_014484.1"/>
</dbReference>
<reference key="1">
    <citation type="submission" date="2009-08" db="EMBL/GenBank/DDBJ databases">
        <title>The genome sequence of Spirochaeta thermophila DSM6192.</title>
        <authorList>
            <person name="Angelov A."/>
            <person name="Mientus M."/>
            <person name="Wittenberg S."/>
            <person name="Lehmann R."/>
            <person name="Liesegang H."/>
            <person name="Daniel R."/>
            <person name="Liebl W."/>
        </authorList>
    </citation>
    <scope>NUCLEOTIDE SEQUENCE</scope>
    <source>
        <strain>DSM 6192</strain>
    </source>
</reference>
<feature type="domain" description="IspG C-terminal" evidence="9">
    <location>
        <begin position="276"/>
        <end position="363"/>
    </location>
</feature>
<dbReference type="KEGG" id="sta:STHERM_c12020"/>
<evidence type="ECO:0000256" key="5">
    <source>
        <dbReference type="ARBA" id="ARBA00023014"/>
    </source>
</evidence>
<evidence type="ECO:0000256" key="7">
    <source>
        <dbReference type="HAMAP-Rule" id="MF_00159"/>
    </source>
</evidence>
<feature type="binding site" evidence="7">
    <location>
        <position position="280"/>
    </location>
    <ligand>
        <name>[4Fe-4S] cluster</name>
        <dbReference type="ChEBI" id="CHEBI:49883"/>
    </ligand>
</feature>
<dbReference type="PANTHER" id="PTHR30454:SF0">
    <property type="entry name" value="4-HYDROXY-3-METHYLBUT-2-EN-1-YL DIPHOSPHATE SYNTHASE (FERREDOXIN), CHLOROPLASTIC"/>
    <property type="match status" value="1"/>
</dbReference>
<dbReference type="InterPro" id="IPR011005">
    <property type="entry name" value="Dihydropteroate_synth-like_sf"/>
</dbReference>
<dbReference type="InterPro" id="IPR016425">
    <property type="entry name" value="IspG_bac"/>
</dbReference>
<dbReference type="NCBIfam" id="NF001540">
    <property type="entry name" value="PRK00366.1"/>
    <property type="match status" value="1"/>
</dbReference>
<dbReference type="InterPro" id="IPR058579">
    <property type="entry name" value="IspG_C"/>
</dbReference>
<evidence type="ECO:0000259" key="9">
    <source>
        <dbReference type="Pfam" id="PF26540"/>
    </source>
</evidence>
<dbReference type="PaxDb" id="665571-STHERM_c12020"/>
<evidence type="ECO:0000259" key="8">
    <source>
        <dbReference type="Pfam" id="PF04551"/>
    </source>
</evidence>
<name>E0RT06_WINT6</name>
<keyword evidence="6 7" id="KW-0414">Isoprene biosynthesis</keyword>
<proteinExistence type="inferred from homology"/>
<dbReference type="PANTHER" id="PTHR30454">
    <property type="entry name" value="4-HYDROXY-3-METHYLBUT-2-EN-1-YL DIPHOSPHATE SYNTHASE"/>
    <property type="match status" value="1"/>
</dbReference>
<sequence length="366" mass="39679">MGDMNRRKHPVPPEGGREVYATKAVPVGSLVIGGGAPLVVQTMWKGPLTPEAVSTIVEELDRLSKMGCGLMRFAVPDMAAAEVVGRIAERSPMPVVADIHFDWRLALRVMDFPVAKVRINPGNIGARWKVEEVVRKAEEKGVAIRVGVNSGSLPKHLRHDPDVAAALVKAAEEELEILGSLGFERVIVSLKASDIETTVRANRLFAQRYEIPLHLGVTEAGPLIPGIVKSTAALVPLLSEGIGDTIRVSLSDSCEKEVLVGMEIARASGRRNTGVNLISCPRCSRYSFDVMGFIDRVYPYLLSIERPLTVAVMGCVVNGPGEARHADLAITGTGRGIFLYRKGEKIREVTPDEAVDAFLEEIQHLL</sequence>
<evidence type="ECO:0000256" key="4">
    <source>
        <dbReference type="ARBA" id="ARBA00023004"/>
    </source>
</evidence>
<evidence type="ECO:0000256" key="1">
    <source>
        <dbReference type="ARBA" id="ARBA00022485"/>
    </source>
</evidence>
<dbReference type="UniPathway" id="UPA00056">
    <property type="reaction ID" value="UER00096"/>
</dbReference>
<dbReference type="InterPro" id="IPR045854">
    <property type="entry name" value="NO2/SO3_Rdtase_4Fe4S_sf"/>
</dbReference>
<dbReference type="GO" id="GO:0141197">
    <property type="term" value="F:4-hydroxy-3-methylbut-2-enyl-diphosphate synthase activity (flavodoxin)"/>
    <property type="evidence" value="ECO:0007669"/>
    <property type="project" value="UniProtKB-EC"/>
</dbReference>
<comment type="catalytic activity">
    <reaction evidence="7">
        <text>(2E)-4-hydroxy-3-methylbut-2-enyl diphosphate + oxidized [flavodoxin] + H2O + 2 H(+) = 2-C-methyl-D-erythritol 2,4-cyclic diphosphate + reduced [flavodoxin]</text>
        <dbReference type="Rhea" id="RHEA:43604"/>
        <dbReference type="Rhea" id="RHEA-COMP:10622"/>
        <dbReference type="Rhea" id="RHEA-COMP:10623"/>
        <dbReference type="ChEBI" id="CHEBI:15377"/>
        <dbReference type="ChEBI" id="CHEBI:15378"/>
        <dbReference type="ChEBI" id="CHEBI:57618"/>
        <dbReference type="ChEBI" id="CHEBI:58210"/>
        <dbReference type="ChEBI" id="CHEBI:58483"/>
        <dbReference type="ChEBI" id="CHEBI:128753"/>
        <dbReference type="EC" id="1.17.7.3"/>
    </reaction>
</comment>
<dbReference type="GO" id="GO:0019288">
    <property type="term" value="P:isopentenyl diphosphate biosynthetic process, methylerythritol 4-phosphate pathway"/>
    <property type="evidence" value="ECO:0007669"/>
    <property type="project" value="UniProtKB-UniRule"/>
</dbReference>